<accession>A0A3N0XTE0</accession>
<comment type="caution">
    <text evidence="2">The sequence shown here is derived from an EMBL/GenBank/DDBJ whole genome shotgun (WGS) entry which is preliminary data.</text>
</comment>
<organism evidence="2 3">
    <name type="scientific">Anabarilius grahami</name>
    <name type="common">Kanglang fish</name>
    <name type="synonym">Barilius grahami</name>
    <dbReference type="NCBI Taxonomy" id="495550"/>
    <lineage>
        <taxon>Eukaryota</taxon>
        <taxon>Metazoa</taxon>
        <taxon>Chordata</taxon>
        <taxon>Craniata</taxon>
        <taxon>Vertebrata</taxon>
        <taxon>Euteleostomi</taxon>
        <taxon>Actinopterygii</taxon>
        <taxon>Neopterygii</taxon>
        <taxon>Teleostei</taxon>
        <taxon>Ostariophysi</taxon>
        <taxon>Cypriniformes</taxon>
        <taxon>Xenocyprididae</taxon>
        <taxon>Xenocypridinae</taxon>
        <taxon>Xenocypridinae incertae sedis</taxon>
        <taxon>Anabarilius</taxon>
    </lineage>
</organism>
<gene>
    <name evidence="2" type="ORF">DPX16_17975</name>
</gene>
<evidence type="ECO:0000313" key="3">
    <source>
        <dbReference type="Proteomes" id="UP000281406"/>
    </source>
</evidence>
<feature type="region of interest" description="Disordered" evidence="1">
    <location>
        <begin position="77"/>
        <end position="100"/>
    </location>
</feature>
<evidence type="ECO:0000313" key="2">
    <source>
        <dbReference type="EMBL" id="ROJ33153.1"/>
    </source>
</evidence>
<reference evidence="2 3" key="1">
    <citation type="submission" date="2018-10" db="EMBL/GenBank/DDBJ databases">
        <title>Genome assembly for a Yunnan-Guizhou Plateau 3E fish, Anabarilius grahami (Regan), and its evolutionary and genetic applications.</title>
        <authorList>
            <person name="Jiang W."/>
        </authorList>
    </citation>
    <scope>NUCLEOTIDE SEQUENCE [LARGE SCALE GENOMIC DNA]</scope>
    <source>
        <strain evidence="2">AG-KIZ</strain>
        <tissue evidence="2">Muscle</tissue>
    </source>
</reference>
<dbReference type="Proteomes" id="UP000281406">
    <property type="component" value="Unassembled WGS sequence"/>
</dbReference>
<dbReference type="EMBL" id="RJVU01061675">
    <property type="protein sequence ID" value="ROJ33153.1"/>
    <property type="molecule type" value="Genomic_DNA"/>
</dbReference>
<keyword evidence="3" id="KW-1185">Reference proteome</keyword>
<dbReference type="AlphaFoldDB" id="A0A3N0XTE0"/>
<feature type="compositionally biased region" description="Acidic residues" evidence="1">
    <location>
        <begin position="24"/>
        <end position="39"/>
    </location>
</feature>
<protein>
    <submittedName>
        <fullName evidence="2">Uncharacterized protein</fullName>
    </submittedName>
</protein>
<proteinExistence type="predicted"/>
<evidence type="ECO:0000256" key="1">
    <source>
        <dbReference type="SAM" id="MobiDB-lite"/>
    </source>
</evidence>
<sequence length="100" mass="10932">MGTCCSCLPLGRVTKQDVGREGTEIELETIREEEDEATSMEERCNLRPLMMGAYDQTLVSLLNLGMRPLFCSTHPIEAHKGDGEGADSLTLADWGRLSSG</sequence>
<feature type="region of interest" description="Disordered" evidence="1">
    <location>
        <begin position="18"/>
        <end position="39"/>
    </location>
</feature>
<name>A0A3N0XTE0_ANAGA</name>